<organism evidence="1">
    <name type="scientific">gut metagenome</name>
    <dbReference type="NCBI Taxonomy" id="749906"/>
    <lineage>
        <taxon>unclassified sequences</taxon>
        <taxon>metagenomes</taxon>
        <taxon>organismal metagenomes</taxon>
    </lineage>
</organism>
<accession>J9FJV3</accession>
<protein>
    <submittedName>
        <fullName evidence="1">Uncharacterized protein</fullName>
    </submittedName>
</protein>
<gene>
    <name evidence="1" type="ORF">EVA_16713</name>
</gene>
<comment type="caution">
    <text evidence="1">The sequence shown here is derived from an EMBL/GenBank/DDBJ whole genome shotgun (WGS) entry which is preliminary data.</text>
</comment>
<name>J9FJV3_9ZZZZ</name>
<reference evidence="1" key="1">
    <citation type="journal article" date="2012" name="PLoS ONE">
        <title>Gene sets for utilization of primary and secondary nutrition supplies in the distal gut of endangered iberian lynx.</title>
        <authorList>
            <person name="Alcaide M."/>
            <person name="Messina E."/>
            <person name="Richter M."/>
            <person name="Bargiela R."/>
            <person name="Peplies J."/>
            <person name="Huws S.A."/>
            <person name="Newbold C.J."/>
            <person name="Golyshin P.N."/>
            <person name="Simon M.A."/>
            <person name="Lopez G."/>
            <person name="Yakimov M.M."/>
            <person name="Ferrer M."/>
        </authorList>
    </citation>
    <scope>NUCLEOTIDE SEQUENCE</scope>
</reference>
<proteinExistence type="predicted"/>
<dbReference type="AlphaFoldDB" id="J9FJV3"/>
<dbReference type="EMBL" id="AMCI01005952">
    <property type="protein sequence ID" value="EJW95181.1"/>
    <property type="molecule type" value="Genomic_DNA"/>
</dbReference>
<evidence type="ECO:0000313" key="1">
    <source>
        <dbReference type="EMBL" id="EJW95181.1"/>
    </source>
</evidence>
<sequence>MWSIGILAGCLATCTCRMHCIWQIGRPGRPFGTVWRKAALRILSGTTVTGKNFLLPSPVLYRVDIPAFYKVTAKAWALKAMEPVWICWLPIIVRKALKKCENKDFTIQNIGNLFCFFL</sequence>